<protein>
    <recommendedName>
        <fullName evidence="2">CBM20 domain-containing protein</fullName>
    </recommendedName>
</protein>
<feature type="non-terminal residue" evidence="1">
    <location>
        <position position="328"/>
    </location>
</feature>
<dbReference type="Gene3D" id="2.60.40.10">
    <property type="entry name" value="Immunoglobulins"/>
    <property type="match status" value="1"/>
</dbReference>
<dbReference type="InterPro" id="IPR013783">
    <property type="entry name" value="Ig-like_fold"/>
</dbReference>
<proteinExistence type="predicted"/>
<dbReference type="InterPro" id="IPR014756">
    <property type="entry name" value="Ig_E-set"/>
</dbReference>
<feature type="non-terminal residue" evidence="1">
    <location>
        <position position="1"/>
    </location>
</feature>
<evidence type="ECO:0008006" key="2">
    <source>
        <dbReference type="Google" id="ProtNLM"/>
    </source>
</evidence>
<sequence length="328" mass="35287">ATGESWNWEGNWENVPDECGEGEHTDRFIDTGEGDMTLDPVCFGSCENCSEETVLLTFNLDMSDVDTSPDGVFVGGGGTFGNPGDNPMSDVDGDDVWTLTFELPANLSTDYTFLNGNCGDWSCKEDIGGQDCAVPPYNDRHIDLGTEDVTVNACFAVCGDGSCDELEPPDFGEVTFQVDMSDIDLENYVDNNGEAFYGVYATGSFDGWAGWGTQLYDDDGDGVYTGTRELAEGVWEYLFTVNGWNGLVGNAPAGSECDYFPDDEYANYGLTMGTEDIVLDVVCWMSCSECEGEPPPPGGDPEFIAQIGAFAGDIDYGMAFGFSPDATD</sequence>
<dbReference type="AlphaFoldDB" id="A0A382QUH9"/>
<gene>
    <name evidence="1" type="ORF">METZ01_LOCUS341412</name>
</gene>
<accession>A0A382QUH9</accession>
<organism evidence="1">
    <name type="scientific">marine metagenome</name>
    <dbReference type="NCBI Taxonomy" id="408172"/>
    <lineage>
        <taxon>unclassified sequences</taxon>
        <taxon>metagenomes</taxon>
        <taxon>ecological metagenomes</taxon>
    </lineage>
</organism>
<evidence type="ECO:0000313" key="1">
    <source>
        <dbReference type="EMBL" id="SVC88558.1"/>
    </source>
</evidence>
<reference evidence="1" key="1">
    <citation type="submission" date="2018-05" db="EMBL/GenBank/DDBJ databases">
        <authorList>
            <person name="Lanie J.A."/>
            <person name="Ng W.-L."/>
            <person name="Kazmierczak K.M."/>
            <person name="Andrzejewski T.M."/>
            <person name="Davidsen T.M."/>
            <person name="Wayne K.J."/>
            <person name="Tettelin H."/>
            <person name="Glass J.I."/>
            <person name="Rusch D."/>
            <person name="Podicherti R."/>
            <person name="Tsui H.-C.T."/>
            <person name="Winkler M.E."/>
        </authorList>
    </citation>
    <scope>NUCLEOTIDE SEQUENCE</scope>
</reference>
<dbReference type="EMBL" id="UINC01116667">
    <property type="protein sequence ID" value="SVC88558.1"/>
    <property type="molecule type" value="Genomic_DNA"/>
</dbReference>
<name>A0A382QUH9_9ZZZZ</name>
<dbReference type="SUPFAM" id="SSF81296">
    <property type="entry name" value="E set domains"/>
    <property type="match status" value="1"/>
</dbReference>